<dbReference type="InterPro" id="IPR038906">
    <property type="entry name" value="TTC36"/>
</dbReference>
<protein>
    <submittedName>
        <fullName evidence="2">Tetratricopeptide repeat protein 36-like protein</fullName>
    </submittedName>
</protein>
<name>A0A1R1PQ74_ZANCU</name>
<dbReference type="Gene3D" id="1.25.40.10">
    <property type="entry name" value="Tetratricopeptide repeat domain"/>
    <property type="match status" value="1"/>
</dbReference>
<dbReference type="Pfam" id="PF13431">
    <property type="entry name" value="TPR_17"/>
    <property type="match status" value="1"/>
</dbReference>
<keyword evidence="3" id="KW-1185">Reference proteome</keyword>
<dbReference type="Proteomes" id="UP000188320">
    <property type="component" value="Unassembled WGS sequence"/>
</dbReference>
<dbReference type="GO" id="GO:0006570">
    <property type="term" value="P:tyrosine metabolic process"/>
    <property type="evidence" value="ECO:0007669"/>
    <property type="project" value="TreeGrafter"/>
</dbReference>
<dbReference type="PANTHER" id="PTHR21405">
    <property type="entry name" value="CDNA SEQUENCE BC021608"/>
    <property type="match status" value="1"/>
</dbReference>
<evidence type="ECO:0000256" key="1">
    <source>
        <dbReference type="ARBA" id="ARBA00006995"/>
    </source>
</evidence>
<proteinExistence type="inferred from homology"/>
<comment type="caution">
    <text evidence="2">The sequence shown here is derived from an EMBL/GenBank/DDBJ whole genome shotgun (WGS) entry which is preliminary data.</text>
</comment>
<evidence type="ECO:0000313" key="3">
    <source>
        <dbReference type="Proteomes" id="UP000188320"/>
    </source>
</evidence>
<gene>
    <name evidence="2" type="ORF">AX774_g3363</name>
</gene>
<comment type="similarity">
    <text evidence="1">Belongs to the TTC36 family.</text>
</comment>
<reference evidence="3" key="1">
    <citation type="submission" date="2017-01" db="EMBL/GenBank/DDBJ databases">
        <authorList>
            <person name="Wang Y."/>
            <person name="White M."/>
            <person name="Kvist S."/>
            <person name="Moncalvo J.-M."/>
        </authorList>
    </citation>
    <scope>NUCLEOTIDE SEQUENCE [LARGE SCALE GENOMIC DNA]</scope>
    <source>
        <strain evidence="3">COL-18-3</strain>
    </source>
</reference>
<dbReference type="EMBL" id="LSSK01000498">
    <property type="protein sequence ID" value="OMH83135.1"/>
    <property type="molecule type" value="Genomic_DNA"/>
</dbReference>
<sequence>MNSALSERDSKIIEAIMGGGGIEEEFTREQLLGTVGDSNHAHAEIEPEKDSFGIDQESLTLIKSDEKRAVLLAEGGDLDAALEILSQIIAKYPKYPSAYNNRAQVYRLLGKNDLALSDLDTTIELGNCDSTLLGQAYTQRGIIKRALGDDECALANFEVGAECGNEVAKMAQVRENPYAKMCNAMFLNALAELTKPKDDVEE</sequence>
<dbReference type="OrthoDB" id="539634at2759"/>
<dbReference type="InterPro" id="IPR011990">
    <property type="entry name" value="TPR-like_helical_dom_sf"/>
</dbReference>
<evidence type="ECO:0000313" key="2">
    <source>
        <dbReference type="EMBL" id="OMH83135.1"/>
    </source>
</evidence>
<accession>A0A1R1PQ74</accession>
<dbReference type="SUPFAM" id="SSF48452">
    <property type="entry name" value="TPR-like"/>
    <property type="match status" value="1"/>
</dbReference>
<dbReference type="PANTHER" id="PTHR21405:SF0">
    <property type="entry name" value="TETRATRICOPEPTIDE REPEAT PROTEIN 36"/>
    <property type="match status" value="1"/>
</dbReference>
<organism evidence="2 3">
    <name type="scientific">Zancudomyces culisetae</name>
    <name type="common">Gut fungus</name>
    <name type="synonym">Smittium culisetae</name>
    <dbReference type="NCBI Taxonomy" id="1213189"/>
    <lineage>
        <taxon>Eukaryota</taxon>
        <taxon>Fungi</taxon>
        <taxon>Fungi incertae sedis</taxon>
        <taxon>Zoopagomycota</taxon>
        <taxon>Kickxellomycotina</taxon>
        <taxon>Harpellomycetes</taxon>
        <taxon>Harpellales</taxon>
        <taxon>Legeriomycetaceae</taxon>
        <taxon>Zancudomyces</taxon>
    </lineage>
</organism>
<dbReference type="AlphaFoldDB" id="A0A1R1PQ74"/>